<comment type="caution">
    <text evidence="3">The sequence shown here is derived from an EMBL/GenBank/DDBJ whole genome shotgun (WGS) entry which is preliminary data.</text>
</comment>
<dbReference type="RefSeq" id="WP_163317568.1">
    <property type="nucleotide sequence ID" value="NZ_JAAGAA010000015.1"/>
</dbReference>
<gene>
    <name evidence="3" type="ORF">GZH52_14765</name>
</gene>
<organism evidence="3 4">
    <name type="scientific">Crenobacter caeni</name>
    <dbReference type="NCBI Taxonomy" id="2705474"/>
    <lineage>
        <taxon>Bacteria</taxon>
        <taxon>Pseudomonadati</taxon>
        <taxon>Pseudomonadota</taxon>
        <taxon>Betaproteobacteria</taxon>
        <taxon>Neisseriales</taxon>
        <taxon>Neisseriaceae</taxon>
        <taxon>Crenobacter</taxon>
    </lineage>
</organism>
<proteinExistence type="predicted"/>
<dbReference type="Gene3D" id="1.10.30.50">
    <property type="match status" value="1"/>
</dbReference>
<dbReference type="InterPro" id="IPR002110">
    <property type="entry name" value="Ankyrin_rpt"/>
</dbReference>
<dbReference type="Pfam" id="PF14239">
    <property type="entry name" value="RRXRR"/>
    <property type="match status" value="1"/>
</dbReference>
<dbReference type="NCBIfam" id="NF040563">
    <property type="entry name" value="guided_IscB"/>
    <property type="match status" value="1"/>
</dbReference>
<dbReference type="InterPro" id="IPR002711">
    <property type="entry name" value="HNH"/>
</dbReference>
<dbReference type="InterPro" id="IPR052892">
    <property type="entry name" value="NA-targeting_endonuclease"/>
</dbReference>
<sequence length="442" mass="49560">MSVFVLDKRKKPLMPCSEKRARKLLDAGRAVVVRVVPFTIRLKDRVGGEVQPLQVKLDPGSKTTGIALVRVEDEADPESGEMRRTVHPLWLGHLQHRGAAIREALQARRALRRRRRSQNLRHRAPRFDNRTRPEGWLAPSLRHRLETTLSWVQRLCRWTPVSALAVERVRFDMQAMQNPEITGVEYQQGTLHGYTVREYLLEKFQRQCAYCDASDVSLQVEHVQPRALGGSDRVSNLALACPPCNQKKAAQPVEVFLAKQPERLAKLRRQLKTPLHDAAAVNSTRNAIVQVLRKSGLPVEASDGGRTKYNRLALSVPKIYALDAACVGRVDAIGLWQRPVLGIKATGRGSYQRTRLDGSGFPRGYLTRSKWHYGFQTGDRIRAEVQTGKKAGSYTGRAAVRATGSFNIQIAGQPAVQGINHRHCRLIQRADGYGYAFQPKAA</sequence>
<keyword evidence="4" id="KW-1185">Reference proteome</keyword>
<evidence type="ECO:0000313" key="4">
    <source>
        <dbReference type="Proteomes" id="UP000482578"/>
    </source>
</evidence>
<keyword evidence="3" id="KW-0540">Nuclease</keyword>
<dbReference type="Proteomes" id="UP000482578">
    <property type="component" value="Unassembled WGS sequence"/>
</dbReference>
<evidence type="ECO:0000256" key="1">
    <source>
        <dbReference type="PROSITE-ProRule" id="PRU00023"/>
    </source>
</evidence>
<protein>
    <submittedName>
        <fullName evidence="3">HNH endonuclease</fullName>
    </submittedName>
</protein>
<dbReference type="PANTHER" id="PTHR33877:SF1">
    <property type="entry name" value="TYPE IV METHYL-DIRECTED RESTRICTION ENZYME ECOKMCRA"/>
    <property type="match status" value="1"/>
</dbReference>
<dbReference type="GO" id="GO:0008270">
    <property type="term" value="F:zinc ion binding"/>
    <property type="evidence" value="ECO:0007669"/>
    <property type="project" value="InterPro"/>
</dbReference>
<keyword evidence="3" id="KW-0378">Hydrolase</keyword>
<dbReference type="SMART" id="SM00507">
    <property type="entry name" value="HNHc"/>
    <property type="match status" value="1"/>
</dbReference>
<keyword evidence="1" id="KW-0040">ANK repeat</keyword>
<dbReference type="EMBL" id="JAAGAA010000015">
    <property type="protein sequence ID" value="NDV14034.1"/>
    <property type="molecule type" value="Genomic_DNA"/>
</dbReference>
<dbReference type="PANTHER" id="PTHR33877">
    <property type="entry name" value="SLL1193 PROTEIN"/>
    <property type="match status" value="1"/>
</dbReference>
<dbReference type="PROSITE" id="PS50088">
    <property type="entry name" value="ANK_REPEAT"/>
    <property type="match status" value="1"/>
</dbReference>
<dbReference type="GO" id="GO:0003676">
    <property type="term" value="F:nucleic acid binding"/>
    <property type="evidence" value="ECO:0007669"/>
    <property type="project" value="InterPro"/>
</dbReference>
<name>A0A6B2KV96_9NEIS</name>
<feature type="repeat" description="ANK" evidence="1">
    <location>
        <begin position="270"/>
        <end position="304"/>
    </location>
</feature>
<reference evidence="3 4" key="1">
    <citation type="submission" date="2020-02" db="EMBL/GenBank/DDBJ databases">
        <authorList>
            <person name="Yang Z."/>
        </authorList>
    </citation>
    <scope>NUCLEOTIDE SEQUENCE [LARGE SCALE GENOMIC DNA]</scope>
    <source>
        <strain evidence="3 4">HX-7-9</strain>
    </source>
</reference>
<keyword evidence="3" id="KW-0255">Endonuclease</keyword>
<evidence type="ECO:0000259" key="2">
    <source>
        <dbReference type="SMART" id="SM00507"/>
    </source>
</evidence>
<dbReference type="GO" id="GO:0004519">
    <property type="term" value="F:endonuclease activity"/>
    <property type="evidence" value="ECO:0007669"/>
    <property type="project" value="UniProtKB-KW"/>
</dbReference>
<dbReference type="Pfam" id="PF01844">
    <property type="entry name" value="HNH"/>
    <property type="match status" value="1"/>
</dbReference>
<dbReference type="InterPro" id="IPR003615">
    <property type="entry name" value="HNH_nuc"/>
</dbReference>
<dbReference type="InterPro" id="IPR047693">
    <property type="entry name" value="RNA-guided_IscB-like"/>
</dbReference>
<dbReference type="InterPro" id="IPR025938">
    <property type="entry name" value="RRXRR_dom"/>
</dbReference>
<feature type="domain" description="HNH nuclease" evidence="2">
    <location>
        <begin position="195"/>
        <end position="246"/>
    </location>
</feature>
<accession>A0A6B2KV96</accession>
<dbReference type="CDD" id="cd00085">
    <property type="entry name" value="HNHc"/>
    <property type="match status" value="1"/>
</dbReference>
<dbReference type="AlphaFoldDB" id="A0A6B2KV96"/>
<evidence type="ECO:0000313" key="3">
    <source>
        <dbReference type="EMBL" id="NDV14034.1"/>
    </source>
</evidence>